<dbReference type="EMBL" id="JARJJS010000002">
    <property type="protein sequence ID" value="MDF4025688.1"/>
    <property type="molecule type" value="Genomic_DNA"/>
</dbReference>
<feature type="chain" id="PRO_5046626553" evidence="3">
    <location>
        <begin position="17"/>
        <end position="334"/>
    </location>
</feature>
<evidence type="ECO:0000256" key="1">
    <source>
        <dbReference type="ARBA" id="ARBA00022729"/>
    </source>
</evidence>
<evidence type="ECO:0000256" key="2">
    <source>
        <dbReference type="ARBA" id="ARBA00023239"/>
    </source>
</evidence>
<keyword evidence="1 3" id="KW-0732">Signal</keyword>
<dbReference type="Pfam" id="PF05426">
    <property type="entry name" value="Alginate_lyase"/>
    <property type="match status" value="1"/>
</dbReference>
<proteinExistence type="predicted"/>
<name>A0ABT6BC29_9GAMM</name>
<dbReference type="SUPFAM" id="SSF48230">
    <property type="entry name" value="Chondroitin AC/alginate lyase"/>
    <property type="match status" value="1"/>
</dbReference>
<dbReference type="Proteomes" id="UP001528850">
    <property type="component" value="Unassembled WGS sequence"/>
</dbReference>
<sequence>MLAILLAAATASSCLAAPAPTPAALMRAAAASPADAPQAMPVIHTEGTLPHTGIHDRSAAAMRDFSHMLDLALAWRDGGDRPSLDRLAVYLSAWTQTYKPSFDPIDETGFGDVIAAYDVTAADLPPDVARQTRDFLRRLATGYLDQMDAHRGDPHGVWSNNWQSHRVKLAVLASVALHDDVLFRRARAAFVQQLSINVTPGGEVIDFGERDALHYVTYDLEPLTLAAVAARRRGDDWLTLRGRDGQTLAAALDWLLPYAEGKRHHDEFVHSSVPFDAARARAGLPGFAGPWDPTTAKNLYWTASLLDPRYTAVARTLSPTPPHSLWAYARPCER</sequence>
<dbReference type="InterPro" id="IPR008929">
    <property type="entry name" value="Chondroitin_lyas"/>
</dbReference>
<accession>A0ABT6BC29</accession>
<evidence type="ECO:0000259" key="4">
    <source>
        <dbReference type="Pfam" id="PF05426"/>
    </source>
</evidence>
<keyword evidence="6" id="KW-1185">Reference proteome</keyword>
<keyword evidence="2 5" id="KW-0456">Lyase</keyword>
<evidence type="ECO:0000256" key="3">
    <source>
        <dbReference type="SAM" id="SignalP"/>
    </source>
</evidence>
<dbReference type="InterPro" id="IPR008397">
    <property type="entry name" value="Alginate_lyase_dom"/>
</dbReference>
<feature type="signal peptide" evidence="3">
    <location>
        <begin position="1"/>
        <end position="16"/>
    </location>
</feature>
<organism evidence="5 6">
    <name type="scientific">Luteibacter sahnii</name>
    <dbReference type="NCBI Taxonomy" id="3021977"/>
    <lineage>
        <taxon>Bacteria</taxon>
        <taxon>Pseudomonadati</taxon>
        <taxon>Pseudomonadota</taxon>
        <taxon>Gammaproteobacteria</taxon>
        <taxon>Lysobacterales</taxon>
        <taxon>Rhodanobacteraceae</taxon>
        <taxon>Luteibacter</taxon>
    </lineage>
</organism>
<reference evidence="5 6" key="1">
    <citation type="journal article" date="2024" name="Curr. Microbiol.">
        <title>Luteibacter sahnii sp. nov., A Novel Yellow-Colored Xanthomonadin Pigment Producing Probiotic Bacterium from Healthy Rice Seed Microbiome.</title>
        <authorList>
            <person name="Jaiswal G."/>
            <person name="Rana R."/>
            <person name="Nayak P.K."/>
            <person name="Chouhan R."/>
            <person name="Gandhi S.G."/>
            <person name="Patel H.K."/>
            <person name="Patil P.B."/>
        </authorList>
    </citation>
    <scope>NUCLEOTIDE SEQUENCE [LARGE SCALE GENOMIC DNA]</scope>
    <source>
        <strain evidence="5 6">PPL201</strain>
    </source>
</reference>
<dbReference type="GO" id="GO:0016829">
    <property type="term" value="F:lyase activity"/>
    <property type="evidence" value="ECO:0007669"/>
    <property type="project" value="UniProtKB-KW"/>
</dbReference>
<feature type="domain" description="Alginate lyase" evidence="4">
    <location>
        <begin position="18"/>
        <end position="263"/>
    </location>
</feature>
<protein>
    <submittedName>
        <fullName evidence="5">Alginate lyase family protein</fullName>
    </submittedName>
</protein>
<comment type="caution">
    <text evidence="5">The sequence shown here is derived from an EMBL/GenBank/DDBJ whole genome shotgun (WGS) entry which is preliminary data.</text>
</comment>
<gene>
    <name evidence="5" type="ORF">P3W24_11995</name>
</gene>
<evidence type="ECO:0000313" key="6">
    <source>
        <dbReference type="Proteomes" id="UP001528850"/>
    </source>
</evidence>
<dbReference type="Gene3D" id="1.50.10.100">
    <property type="entry name" value="Chondroitin AC/alginate lyase"/>
    <property type="match status" value="1"/>
</dbReference>
<evidence type="ECO:0000313" key="5">
    <source>
        <dbReference type="EMBL" id="MDF4025688.1"/>
    </source>
</evidence>